<evidence type="ECO:0000313" key="3">
    <source>
        <dbReference type="Proteomes" id="UP000835052"/>
    </source>
</evidence>
<feature type="transmembrane region" description="Helical" evidence="1">
    <location>
        <begin position="137"/>
        <end position="157"/>
    </location>
</feature>
<feature type="transmembrane region" description="Helical" evidence="1">
    <location>
        <begin position="20"/>
        <end position="43"/>
    </location>
</feature>
<accession>A0A8S1HLL3</accession>
<proteinExistence type="predicted"/>
<evidence type="ECO:0000313" key="2">
    <source>
        <dbReference type="EMBL" id="CAD6196619.1"/>
    </source>
</evidence>
<keyword evidence="1" id="KW-0812">Transmembrane</keyword>
<sequence>MVTMIPKVVSAPYPRARLPLFLYTLSIVLAIFLFYCSGVYCALNPCNGQDAAFSILFSAFLFKLVYFPTVASPIIFFISSSWLITALFYANNPCTTTYNCMEMPSAVFCSLLAGISAVIEIHFSVGFKQLDWTERWCWTAADAVALCGIHAMVAFALQ</sequence>
<keyword evidence="1" id="KW-1133">Transmembrane helix</keyword>
<evidence type="ECO:0000256" key="1">
    <source>
        <dbReference type="SAM" id="Phobius"/>
    </source>
</evidence>
<keyword evidence="3" id="KW-1185">Reference proteome</keyword>
<comment type="caution">
    <text evidence="2">The sequence shown here is derived from an EMBL/GenBank/DDBJ whole genome shotgun (WGS) entry which is preliminary data.</text>
</comment>
<feature type="transmembrane region" description="Helical" evidence="1">
    <location>
        <begin position="105"/>
        <end position="125"/>
    </location>
</feature>
<dbReference type="EMBL" id="CAJGYM010000076">
    <property type="protein sequence ID" value="CAD6196619.1"/>
    <property type="molecule type" value="Genomic_DNA"/>
</dbReference>
<gene>
    <name evidence="2" type="ORF">CAUJ_LOCUS12533</name>
</gene>
<protein>
    <submittedName>
        <fullName evidence="2">Uncharacterized protein</fullName>
    </submittedName>
</protein>
<keyword evidence="1" id="KW-0472">Membrane</keyword>
<dbReference type="OrthoDB" id="5867767at2759"/>
<organism evidence="2 3">
    <name type="scientific">Caenorhabditis auriculariae</name>
    <dbReference type="NCBI Taxonomy" id="2777116"/>
    <lineage>
        <taxon>Eukaryota</taxon>
        <taxon>Metazoa</taxon>
        <taxon>Ecdysozoa</taxon>
        <taxon>Nematoda</taxon>
        <taxon>Chromadorea</taxon>
        <taxon>Rhabditida</taxon>
        <taxon>Rhabditina</taxon>
        <taxon>Rhabditomorpha</taxon>
        <taxon>Rhabditoidea</taxon>
        <taxon>Rhabditidae</taxon>
        <taxon>Peloderinae</taxon>
        <taxon>Caenorhabditis</taxon>
    </lineage>
</organism>
<dbReference type="Proteomes" id="UP000835052">
    <property type="component" value="Unassembled WGS sequence"/>
</dbReference>
<reference evidence="2" key="1">
    <citation type="submission" date="2020-10" db="EMBL/GenBank/DDBJ databases">
        <authorList>
            <person name="Kikuchi T."/>
        </authorList>
    </citation>
    <scope>NUCLEOTIDE SEQUENCE</scope>
    <source>
        <strain evidence="2">NKZ352</strain>
    </source>
</reference>
<feature type="transmembrane region" description="Helical" evidence="1">
    <location>
        <begin position="64"/>
        <end position="90"/>
    </location>
</feature>
<name>A0A8S1HLL3_9PELO</name>
<dbReference type="AlphaFoldDB" id="A0A8S1HLL3"/>